<dbReference type="GO" id="GO:0005829">
    <property type="term" value="C:cytosol"/>
    <property type="evidence" value="ECO:0007669"/>
    <property type="project" value="TreeGrafter"/>
</dbReference>
<dbReference type="Gene3D" id="3.40.50.360">
    <property type="match status" value="1"/>
</dbReference>
<evidence type="ECO:0000256" key="2">
    <source>
        <dbReference type="ARBA" id="ARBA00023002"/>
    </source>
</evidence>
<dbReference type="SUPFAM" id="SSF52218">
    <property type="entry name" value="Flavoproteins"/>
    <property type="match status" value="1"/>
</dbReference>
<evidence type="ECO:0000256" key="1">
    <source>
        <dbReference type="ARBA" id="ARBA00006252"/>
    </source>
</evidence>
<dbReference type="EMBL" id="FNBW01000001">
    <property type="protein sequence ID" value="SDF08786.1"/>
    <property type="molecule type" value="Genomic_DNA"/>
</dbReference>
<protein>
    <submittedName>
        <fullName evidence="4">NADPH-quinone reductase (Modulator of drug activity B)</fullName>
    </submittedName>
</protein>
<dbReference type="RefSeq" id="WP_093147519.1">
    <property type="nucleotide sequence ID" value="NZ_FNBW01000001.1"/>
</dbReference>
<dbReference type="InterPro" id="IPR029039">
    <property type="entry name" value="Flavoprotein-like_sf"/>
</dbReference>
<name>A0A8G2BEL7_9PROT</name>
<dbReference type="PANTHER" id="PTHR10204:SF34">
    <property type="entry name" value="NAD(P)H DEHYDROGENASE [QUINONE] 1 ISOFORM 1"/>
    <property type="match status" value="1"/>
</dbReference>
<proteinExistence type="inferred from homology"/>
<dbReference type="InterPro" id="IPR051545">
    <property type="entry name" value="NAD(P)H_dehydrogenase_qn"/>
</dbReference>
<dbReference type="InterPro" id="IPR003680">
    <property type="entry name" value="Flavodoxin_fold"/>
</dbReference>
<accession>A0A8G2BEL7</accession>
<comment type="caution">
    <text evidence="4">The sequence shown here is derived from an EMBL/GenBank/DDBJ whole genome shotgun (WGS) entry which is preliminary data.</text>
</comment>
<sequence length="194" mass="21762">MSRRIFIWVAHPKENSLCRGMADAYQTGVEAKGGEVRRIDLCDMRFDLNTDGYGADATPLEPDLIAWQEAVAWADHILIVHPYWWGAMPTKAKAVIDRALAPGFAFKYHRRGLGWDKLLTGKTADVMITSDTPPLLDTLLYWRPGRRVLINQILGFCGVKTRRALQFGSVKTAAPEKIRAWIDRARTLGVRAAA</sequence>
<organism evidence="4 5">
    <name type="scientific">Thalassobaculum litoreum DSM 18839</name>
    <dbReference type="NCBI Taxonomy" id="1123362"/>
    <lineage>
        <taxon>Bacteria</taxon>
        <taxon>Pseudomonadati</taxon>
        <taxon>Pseudomonadota</taxon>
        <taxon>Alphaproteobacteria</taxon>
        <taxon>Rhodospirillales</taxon>
        <taxon>Thalassobaculaceae</taxon>
        <taxon>Thalassobaculum</taxon>
    </lineage>
</organism>
<feature type="domain" description="Flavodoxin-like fold" evidence="3">
    <location>
        <begin position="4"/>
        <end position="184"/>
    </location>
</feature>
<evidence type="ECO:0000313" key="4">
    <source>
        <dbReference type="EMBL" id="SDF08786.1"/>
    </source>
</evidence>
<gene>
    <name evidence="4" type="ORF">SAMN05660686_00194</name>
</gene>
<dbReference type="PANTHER" id="PTHR10204">
    <property type="entry name" value="NAD P H OXIDOREDUCTASE-RELATED"/>
    <property type="match status" value="1"/>
</dbReference>
<dbReference type="OrthoDB" id="9798454at2"/>
<comment type="similarity">
    <text evidence="1">Belongs to the NAD(P)H dehydrogenase (quinone) family.</text>
</comment>
<dbReference type="AlphaFoldDB" id="A0A8G2BEL7"/>
<dbReference type="Pfam" id="PF02525">
    <property type="entry name" value="Flavodoxin_2"/>
    <property type="match status" value="1"/>
</dbReference>
<reference evidence="4 5" key="1">
    <citation type="submission" date="2016-10" db="EMBL/GenBank/DDBJ databases">
        <authorList>
            <person name="Varghese N."/>
            <person name="Submissions S."/>
        </authorList>
    </citation>
    <scope>NUCLEOTIDE SEQUENCE [LARGE SCALE GENOMIC DNA]</scope>
    <source>
        <strain evidence="4 5">DSM 18839</strain>
    </source>
</reference>
<keyword evidence="5" id="KW-1185">Reference proteome</keyword>
<keyword evidence="2" id="KW-0560">Oxidoreductase</keyword>
<dbReference type="GO" id="GO:0003955">
    <property type="term" value="F:NAD(P)H dehydrogenase (quinone) activity"/>
    <property type="evidence" value="ECO:0007669"/>
    <property type="project" value="TreeGrafter"/>
</dbReference>
<evidence type="ECO:0000259" key="3">
    <source>
        <dbReference type="Pfam" id="PF02525"/>
    </source>
</evidence>
<evidence type="ECO:0000313" key="5">
    <source>
        <dbReference type="Proteomes" id="UP000198615"/>
    </source>
</evidence>
<dbReference type="Proteomes" id="UP000198615">
    <property type="component" value="Unassembled WGS sequence"/>
</dbReference>